<evidence type="ECO:0000313" key="3">
    <source>
        <dbReference type="EMBL" id="PQJ10242.1"/>
    </source>
</evidence>
<dbReference type="InterPro" id="IPR026444">
    <property type="entry name" value="Secre_tail"/>
</dbReference>
<dbReference type="Proteomes" id="UP000239872">
    <property type="component" value="Unassembled WGS sequence"/>
</dbReference>
<dbReference type="AlphaFoldDB" id="A0A2S7STI4"/>
<feature type="domain" description="Secretion system C-terminal sorting" evidence="2">
    <location>
        <begin position="802"/>
        <end position="875"/>
    </location>
</feature>
<feature type="chain" id="PRO_5015697623" description="Secretion system C-terminal sorting domain-containing protein" evidence="1">
    <location>
        <begin position="24"/>
        <end position="879"/>
    </location>
</feature>
<organism evidence="3 4">
    <name type="scientific">Flavipsychrobacter stenotrophus</name>
    <dbReference type="NCBI Taxonomy" id="2077091"/>
    <lineage>
        <taxon>Bacteria</taxon>
        <taxon>Pseudomonadati</taxon>
        <taxon>Bacteroidota</taxon>
        <taxon>Chitinophagia</taxon>
        <taxon>Chitinophagales</taxon>
        <taxon>Chitinophagaceae</taxon>
        <taxon>Flavipsychrobacter</taxon>
    </lineage>
</organism>
<gene>
    <name evidence="3" type="ORF">CJD36_016265</name>
</gene>
<dbReference type="RefSeq" id="WP_105040251.1">
    <property type="nucleotide sequence ID" value="NZ_PPSL01000004.1"/>
</dbReference>
<feature type="signal peptide" evidence="1">
    <location>
        <begin position="1"/>
        <end position="23"/>
    </location>
</feature>
<protein>
    <recommendedName>
        <fullName evidence="2">Secretion system C-terminal sorting domain-containing protein</fullName>
    </recommendedName>
</protein>
<evidence type="ECO:0000259" key="2">
    <source>
        <dbReference type="Pfam" id="PF18962"/>
    </source>
</evidence>
<dbReference type="Pfam" id="PF18962">
    <property type="entry name" value="Por_Secre_tail"/>
    <property type="match status" value="1"/>
</dbReference>
<evidence type="ECO:0000313" key="4">
    <source>
        <dbReference type="Proteomes" id="UP000239872"/>
    </source>
</evidence>
<reference evidence="3 4" key="1">
    <citation type="submission" date="2018-01" db="EMBL/GenBank/DDBJ databases">
        <title>A novel member of the phylum Bacteroidetes isolated from glacier ice.</title>
        <authorList>
            <person name="Liu Q."/>
            <person name="Xin Y.-H."/>
        </authorList>
    </citation>
    <scope>NUCLEOTIDE SEQUENCE [LARGE SCALE GENOMIC DNA]</scope>
    <source>
        <strain evidence="3 4">RB1R16</strain>
    </source>
</reference>
<dbReference type="NCBIfam" id="TIGR04183">
    <property type="entry name" value="Por_Secre_tail"/>
    <property type="match status" value="1"/>
</dbReference>
<proteinExistence type="predicted"/>
<evidence type="ECO:0000256" key="1">
    <source>
        <dbReference type="SAM" id="SignalP"/>
    </source>
</evidence>
<dbReference type="OrthoDB" id="610935at2"/>
<dbReference type="EMBL" id="PPSL01000004">
    <property type="protein sequence ID" value="PQJ10242.1"/>
    <property type="molecule type" value="Genomic_DNA"/>
</dbReference>
<sequence length="879" mass="90950">MIKIKNLLFTACLLLTSVMSTQAQDTYIALGSYRLFNTATSAITTFPGSPATYSYSIDQQPVFNSTGDLKFSILNNTASSGFTVGNPNLSGSATGPTSQVFSIPGNCNKYFTLSVQYATGMTPYYGNVVVMSTIDVSAVTSNPATTGYPSTGALQVVASGSVLGYLAAAAPLNSDGTRYIYVMRGVMGYAPPSSTLLRYTVSFNGVISGPTTIASGLPIIAAPMHLSPDGASMAYFDNTGKFTTCNTSTGAFTSYLGMTAPLSGGSMSTPLGIYQICGVVQTTVGGSRRWYANNGTAFGYYIESTAGSFTALSGANATNCTMALGKNGRIYFGQLDVASGDTKLNYYIPAVSGLGTFGFTGGLLNDISGFSMGNEIYCVNNHVEGEDIDLSFSTPSSTSFNVNGITGTSTSPANIVLCGGTTTLQINPSISGAFTNYTIKVEKGTWSGSFTPTSSQTYTKVASNFPSTDLLTVLPFLSGYTGYMRVTVTVGGCGTSVVELFNISTGVSITGLNFTVDGQTQTLAGTPANVWQCGGSTALPFVPSVTAGAGSVANYTITVVKGTFSGGIFTPIGSGVSAPFTGPLTSTDLYTLFPAYLTSPAGYIRVTLAVIGLCNTASSVQIFNVQSATAAVNFSVNGPSSCTTFQSRLLTPTFTTFAQPVTSPPCIQGWLGAGSCGLAGGSASATGGFSSYTVTIDEYDATGTTFIANVANSTTAATSLPAVFTFNSLTTTPGWFSINYGTIKNNNAFKATVSITAAYCGVVNAYTWFKIIDGGPAWSAGNFFKTNPGGVASTESGDELTVYPIPTDGTINFEWASAGDKDAQIEITDMVGKAISQNAVHQIQGSNKQTVDVSSLPSGMYIYKFSGENGIKTGKFQKL</sequence>
<name>A0A2S7STI4_9BACT</name>
<keyword evidence="1" id="KW-0732">Signal</keyword>
<keyword evidence="4" id="KW-1185">Reference proteome</keyword>
<comment type="caution">
    <text evidence="3">The sequence shown here is derived from an EMBL/GenBank/DDBJ whole genome shotgun (WGS) entry which is preliminary data.</text>
</comment>
<accession>A0A2S7STI4</accession>